<keyword evidence="2" id="KW-1185">Reference proteome</keyword>
<gene>
    <name evidence="1" type="ORF">K227x_26030</name>
</gene>
<evidence type="ECO:0000313" key="2">
    <source>
        <dbReference type="Proteomes" id="UP000318538"/>
    </source>
</evidence>
<protein>
    <submittedName>
        <fullName evidence="1">Uncharacterized protein</fullName>
    </submittedName>
</protein>
<dbReference type="EMBL" id="CP036525">
    <property type="protein sequence ID" value="QDT04213.1"/>
    <property type="molecule type" value="Genomic_DNA"/>
</dbReference>
<proteinExistence type="predicted"/>
<evidence type="ECO:0000313" key="1">
    <source>
        <dbReference type="EMBL" id="QDT04213.1"/>
    </source>
</evidence>
<organism evidence="1 2">
    <name type="scientific">Rubripirellula lacrimiformis</name>
    <dbReference type="NCBI Taxonomy" id="1930273"/>
    <lineage>
        <taxon>Bacteria</taxon>
        <taxon>Pseudomonadati</taxon>
        <taxon>Planctomycetota</taxon>
        <taxon>Planctomycetia</taxon>
        <taxon>Pirellulales</taxon>
        <taxon>Pirellulaceae</taxon>
        <taxon>Rubripirellula</taxon>
    </lineage>
</organism>
<name>A0A517NAQ2_9BACT</name>
<dbReference type="RefSeq" id="WP_145169745.1">
    <property type="nucleotide sequence ID" value="NZ_CP036525.1"/>
</dbReference>
<sequence length="92" mass="10187">MSKVTKLVGQIEAAEILEISEYQLVVLTAPDGPIPCFRMSGFNLYSVDDLSACQTWLELAEEGFPESDTDFIEPKVLEWILAGKEKCNDATS</sequence>
<dbReference type="OrthoDB" id="8656928at2"/>
<dbReference type="KEGG" id="rlc:K227x_26030"/>
<accession>A0A517NAQ2</accession>
<dbReference type="Proteomes" id="UP000318538">
    <property type="component" value="Chromosome"/>
</dbReference>
<dbReference type="AlphaFoldDB" id="A0A517NAQ2"/>
<reference evidence="1 2" key="1">
    <citation type="submission" date="2019-02" db="EMBL/GenBank/DDBJ databases">
        <title>Deep-cultivation of Planctomycetes and their phenomic and genomic characterization uncovers novel biology.</title>
        <authorList>
            <person name="Wiegand S."/>
            <person name="Jogler M."/>
            <person name="Boedeker C."/>
            <person name="Pinto D."/>
            <person name="Vollmers J."/>
            <person name="Rivas-Marin E."/>
            <person name="Kohn T."/>
            <person name="Peeters S.H."/>
            <person name="Heuer A."/>
            <person name="Rast P."/>
            <person name="Oberbeckmann S."/>
            <person name="Bunk B."/>
            <person name="Jeske O."/>
            <person name="Meyerdierks A."/>
            <person name="Storesund J.E."/>
            <person name="Kallscheuer N."/>
            <person name="Luecker S."/>
            <person name="Lage O.M."/>
            <person name="Pohl T."/>
            <person name="Merkel B.J."/>
            <person name="Hornburger P."/>
            <person name="Mueller R.-W."/>
            <person name="Bruemmer F."/>
            <person name="Labrenz M."/>
            <person name="Spormann A.M."/>
            <person name="Op den Camp H."/>
            <person name="Overmann J."/>
            <person name="Amann R."/>
            <person name="Jetten M.S.M."/>
            <person name="Mascher T."/>
            <person name="Medema M.H."/>
            <person name="Devos D.P."/>
            <person name="Kaster A.-K."/>
            <person name="Ovreas L."/>
            <person name="Rohde M."/>
            <person name="Galperin M.Y."/>
            <person name="Jogler C."/>
        </authorList>
    </citation>
    <scope>NUCLEOTIDE SEQUENCE [LARGE SCALE GENOMIC DNA]</scope>
    <source>
        <strain evidence="1 2">K22_7</strain>
    </source>
</reference>